<dbReference type="InterPro" id="IPR013762">
    <property type="entry name" value="Integrase-like_cat_sf"/>
</dbReference>
<name>A0A060UXL0_9PROT</name>
<dbReference type="InterPro" id="IPR011010">
    <property type="entry name" value="DNA_brk_join_enz"/>
</dbReference>
<evidence type="ECO:0000256" key="2">
    <source>
        <dbReference type="ARBA" id="ARBA00023125"/>
    </source>
</evidence>
<dbReference type="InterPro" id="IPR050090">
    <property type="entry name" value="Tyrosine_recombinase_XerCD"/>
</dbReference>
<dbReference type="EMBL" id="CCCS020000049">
    <property type="protein sequence ID" value="CDQ11259.1"/>
    <property type="molecule type" value="Genomic_DNA"/>
</dbReference>
<dbReference type="GO" id="GO:0003677">
    <property type="term" value="F:DNA binding"/>
    <property type="evidence" value="ECO:0007669"/>
    <property type="project" value="UniProtKB-KW"/>
</dbReference>
<evidence type="ECO:0000256" key="1">
    <source>
        <dbReference type="ARBA" id="ARBA00022908"/>
    </source>
</evidence>
<dbReference type="SUPFAM" id="SSF56349">
    <property type="entry name" value="DNA breaking-rejoining enzymes"/>
    <property type="match status" value="1"/>
</dbReference>
<reference evidence="6 7" key="3">
    <citation type="submission" date="2017-03" db="EMBL/GenBank/DDBJ databases">
        <authorList>
            <person name="Regsiter A."/>
            <person name="William W."/>
        </authorList>
    </citation>
    <scope>NUCLEOTIDE SEQUENCE [LARGE SCALE GENOMIC DNA]</scope>
    <source>
        <strain evidence="6">PRJEB5721</strain>
    </source>
</reference>
<dbReference type="Gene3D" id="1.10.443.10">
    <property type="entry name" value="Intergrase catalytic core"/>
    <property type="match status" value="1"/>
</dbReference>
<dbReference type="CDD" id="cd00796">
    <property type="entry name" value="INT_Rci_Hp1_C"/>
    <property type="match status" value="1"/>
</dbReference>
<reference evidence="5" key="1">
    <citation type="submission" date="2014-03" db="EMBL/GenBank/DDBJ databases">
        <authorList>
            <person name="Genoscope - CEA"/>
        </authorList>
    </citation>
    <scope>NUCLEOTIDE SEQUENCE [LARGE SCALE GENOMIC DNA]</scope>
    <source>
        <strain evidence="5">CF27</strain>
    </source>
</reference>
<dbReference type="Gene3D" id="1.10.150.130">
    <property type="match status" value="1"/>
</dbReference>
<evidence type="ECO:0000313" key="7">
    <source>
        <dbReference type="Proteomes" id="UP000193925"/>
    </source>
</evidence>
<keyword evidence="1" id="KW-0229">DNA integration</keyword>
<reference evidence="5" key="2">
    <citation type="submission" date="2014-07" db="EMBL/GenBank/DDBJ databases">
        <title>Initial genome analysis of the psychrotolerant acidophile Acidithiobacillus ferrivorans CF27: insights into iron and sulfur oxidation pathways and into biofilm formation.</title>
        <authorList>
            <person name="Talla E."/>
            <person name="Hedrich S."/>
            <person name="Mangenot S."/>
            <person name="Ji B."/>
            <person name="Johnson D.B."/>
            <person name="Barbe V."/>
            <person name="Bonnefoy V."/>
        </authorList>
    </citation>
    <scope>NUCLEOTIDE SEQUENCE [LARGE SCALE GENOMIC DNA]</scope>
    <source>
        <strain evidence="5">CF27</strain>
    </source>
</reference>
<accession>A0A060UXL0</accession>
<evidence type="ECO:0000259" key="4">
    <source>
        <dbReference type="PROSITE" id="PS51898"/>
    </source>
</evidence>
<keyword evidence="3" id="KW-0233">DNA recombination</keyword>
<protein>
    <submittedName>
        <fullName evidence="5">Integrase family protein</fullName>
    </submittedName>
</protein>
<organism evidence="5">
    <name type="scientific">Acidithiobacillus ferrivorans</name>
    <dbReference type="NCBI Taxonomy" id="160808"/>
    <lineage>
        <taxon>Bacteria</taxon>
        <taxon>Pseudomonadati</taxon>
        <taxon>Pseudomonadota</taxon>
        <taxon>Acidithiobacillia</taxon>
        <taxon>Acidithiobacillales</taxon>
        <taxon>Acidithiobacillaceae</taxon>
        <taxon>Acidithiobacillus</taxon>
    </lineage>
</organism>
<evidence type="ECO:0000313" key="5">
    <source>
        <dbReference type="EMBL" id="CDQ11259.1"/>
    </source>
</evidence>
<dbReference type="Proteomes" id="UP000193925">
    <property type="component" value="Chromosome AFERRI"/>
</dbReference>
<dbReference type="PROSITE" id="PS51898">
    <property type="entry name" value="TYR_RECOMBINASE"/>
    <property type="match status" value="1"/>
</dbReference>
<gene>
    <name evidence="6" type="ORF">AFERRI_50821</name>
    <name evidence="5" type="ORF">AFERRI_530154</name>
</gene>
<dbReference type="InterPro" id="IPR010998">
    <property type="entry name" value="Integrase_recombinase_N"/>
</dbReference>
<dbReference type="GO" id="GO:0006310">
    <property type="term" value="P:DNA recombination"/>
    <property type="evidence" value="ECO:0007669"/>
    <property type="project" value="UniProtKB-KW"/>
</dbReference>
<dbReference type="Pfam" id="PF00589">
    <property type="entry name" value="Phage_integrase"/>
    <property type="match status" value="1"/>
</dbReference>
<dbReference type="AlphaFoldDB" id="A0A060UXL0"/>
<dbReference type="PANTHER" id="PTHR30349">
    <property type="entry name" value="PHAGE INTEGRASE-RELATED"/>
    <property type="match status" value="1"/>
</dbReference>
<keyword evidence="2" id="KW-0238">DNA-binding</keyword>
<proteinExistence type="predicted"/>
<feature type="domain" description="Tyr recombinase" evidence="4">
    <location>
        <begin position="157"/>
        <end position="321"/>
    </location>
</feature>
<dbReference type="InterPro" id="IPR002104">
    <property type="entry name" value="Integrase_catalytic"/>
</dbReference>
<sequence length="321" mass="35757">MATIRARVNRWQARVRHGGFTVEKTFTYKKEAERWARDTESAIDRGEYEPAGKPAKAQTVGDLLTRYLEEVADSHRSKTTVWNVHTLLRGLGAVPISGFDAQTLATWRDGRLGAVQGASVVRELRTLSAVLIHARKEWCVTVANPVADIKQPAQGAKRERRLAPGEESRLLAELAPQYRPVVWFALETAMRRGEVLALRWEHVDLTKRVALLPMTKNGEARRVPLSTGAIAVLREAGQVRALDGRVFPIPAQSLAHAWSAACARAGIDDLHFHDLRHEAVSRLFERGLSMMEVASISGHKTLSMLQRYTHLRAEDLAAKMG</sequence>
<evidence type="ECO:0000313" key="6">
    <source>
        <dbReference type="EMBL" id="SMH67619.1"/>
    </source>
</evidence>
<dbReference type="GO" id="GO:0015074">
    <property type="term" value="P:DNA integration"/>
    <property type="evidence" value="ECO:0007669"/>
    <property type="project" value="UniProtKB-KW"/>
</dbReference>
<dbReference type="RefSeq" id="WP_035194195.1">
    <property type="nucleotide sequence ID" value="NZ_CCCS020000049.1"/>
</dbReference>
<dbReference type="EMBL" id="LT841305">
    <property type="protein sequence ID" value="SMH67619.1"/>
    <property type="molecule type" value="Genomic_DNA"/>
</dbReference>
<keyword evidence="7" id="KW-1185">Reference proteome</keyword>
<dbReference type="PANTHER" id="PTHR30349:SF94">
    <property type="entry name" value="INTEGRASE_RECOMBINASE HI_1414-RELATED"/>
    <property type="match status" value="1"/>
</dbReference>
<evidence type="ECO:0000256" key="3">
    <source>
        <dbReference type="ARBA" id="ARBA00023172"/>
    </source>
</evidence>